<keyword evidence="3" id="KW-1185">Reference proteome</keyword>
<comment type="caution">
    <text evidence="2">The sequence shown here is derived from an EMBL/GenBank/DDBJ whole genome shotgun (WGS) entry which is preliminary data.</text>
</comment>
<organism evidence="2 3">
    <name type="scientific">Propylenella binzhouense</name>
    <dbReference type="NCBI Taxonomy" id="2555902"/>
    <lineage>
        <taxon>Bacteria</taxon>
        <taxon>Pseudomonadati</taxon>
        <taxon>Pseudomonadota</taxon>
        <taxon>Alphaproteobacteria</taxon>
        <taxon>Hyphomicrobiales</taxon>
        <taxon>Propylenellaceae</taxon>
        <taxon>Propylenella</taxon>
    </lineage>
</organism>
<sequence>MKCAGVVALTLALLAAAEAEASQDLCKDVLVNGTMAVSSWTNDIFLSQVLQSRELTEAERGRATGIQTGMEVPIEGLPVSGHGNANDRRRYYESAQKFIDFRRLYKDQSSAMIASGDPTIVGAWRDCMRSSRGLFVHFEPVSAGTTRLHVEWHSYPVVKGVSSSTLITSALLSSDRESKLEDIEGCLQKGFEFRDQQRCTVTIAAPPEAWLTVTIHSEHEAASAELPPRLRMEAERQPFNPPDEAGVSAYDQGRSGPEVCVDAPEGWTIVEGSVFQQTRVRGKLPSSSCNWAENPKFLGDAKRVCWRAKAGPVRAKGENRCFVKVAGDLIRWKPVPSLP</sequence>
<feature type="chain" id="PRO_5037546737" evidence="1">
    <location>
        <begin position="22"/>
        <end position="339"/>
    </location>
</feature>
<gene>
    <name evidence="2" type="ORF">E4O86_18145</name>
</gene>
<protein>
    <submittedName>
        <fullName evidence="2">Uncharacterized protein</fullName>
    </submittedName>
</protein>
<keyword evidence="1" id="KW-0732">Signal</keyword>
<dbReference type="Proteomes" id="UP000773614">
    <property type="component" value="Unassembled WGS sequence"/>
</dbReference>
<dbReference type="AlphaFoldDB" id="A0A964T962"/>
<reference evidence="2" key="1">
    <citation type="submission" date="2019-03" db="EMBL/GenBank/DDBJ databases">
        <title>Afifella sp. nov., isolated from activated sludge.</title>
        <authorList>
            <person name="Li Q."/>
            <person name="Liu Y."/>
        </authorList>
    </citation>
    <scope>NUCLEOTIDE SEQUENCE</scope>
    <source>
        <strain evidence="2">L72</strain>
    </source>
</reference>
<dbReference type="RefSeq" id="WP_161141974.1">
    <property type="nucleotide sequence ID" value="NZ_SPKJ01000085.1"/>
</dbReference>
<evidence type="ECO:0000256" key="1">
    <source>
        <dbReference type="SAM" id="SignalP"/>
    </source>
</evidence>
<name>A0A964T962_9HYPH</name>
<evidence type="ECO:0000313" key="3">
    <source>
        <dbReference type="Proteomes" id="UP000773614"/>
    </source>
</evidence>
<proteinExistence type="predicted"/>
<dbReference type="EMBL" id="SPKJ01000085">
    <property type="protein sequence ID" value="MYZ49632.1"/>
    <property type="molecule type" value="Genomic_DNA"/>
</dbReference>
<feature type="signal peptide" evidence="1">
    <location>
        <begin position="1"/>
        <end position="21"/>
    </location>
</feature>
<dbReference type="OrthoDB" id="10011848at2"/>
<evidence type="ECO:0000313" key="2">
    <source>
        <dbReference type="EMBL" id="MYZ49632.1"/>
    </source>
</evidence>
<accession>A0A964T962</accession>